<evidence type="ECO:0000313" key="4">
    <source>
        <dbReference type="Proteomes" id="UP000477849"/>
    </source>
</evidence>
<keyword evidence="1" id="KW-0812">Transmembrane</keyword>
<keyword evidence="1" id="KW-0472">Membrane</keyword>
<dbReference type="AlphaFoldDB" id="A0A6M1S5S4"/>
<feature type="transmembrane region" description="Helical" evidence="1">
    <location>
        <begin position="152"/>
        <end position="172"/>
    </location>
</feature>
<evidence type="ECO:0000259" key="2">
    <source>
        <dbReference type="Pfam" id="PF00892"/>
    </source>
</evidence>
<dbReference type="Proteomes" id="UP000477849">
    <property type="component" value="Unassembled WGS sequence"/>
</dbReference>
<dbReference type="EMBL" id="JAAKZH010000003">
    <property type="protein sequence ID" value="NGO64540.1"/>
    <property type="molecule type" value="Genomic_DNA"/>
</dbReference>
<comment type="caution">
    <text evidence="3">The sequence shown here is derived from an EMBL/GenBank/DDBJ whole genome shotgun (WGS) entry which is preliminary data.</text>
</comment>
<keyword evidence="4" id="KW-1185">Reference proteome</keyword>
<reference evidence="3 4" key="1">
    <citation type="submission" date="2020-02" db="EMBL/GenBank/DDBJ databases">
        <title>Genome sequence of the type strain CCBAU10050 of Rhizobium daejeonense.</title>
        <authorList>
            <person name="Gao J."/>
            <person name="Sun J."/>
        </authorList>
    </citation>
    <scope>NUCLEOTIDE SEQUENCE [LARGE SCALE GENOMIC DNA]</scope>
    <source>
        <strain evidence="3 4">CCBAU10050</strain>
    </source>
</reference>
<dbReference type="InterPro" id="IPR000620">
    <property type="entry name" value="EamA_dom"/>
</dbReference>
<dbReference type="PANTHER" id="PTHR22911">
    <property type="entry name" value="ACYL-MALONYL CONDENSING ENZYME-RELATED"/>
    <property type="match status" value="1"/>
</dbReference>
<feature type="transmembrane region" description="Helical" evidence="1">
    <location>
        <begin position="239"/>
        <end position="257"/>
    </location>
</feature>
<feature type="transmembrane region" description="Helical" evidence="1">
    <location>
        <begin position="42"/>
        <end position="62"/>
    </location>
</feature>
<accession>A0A6M1S5S4</accession>
<dbReference type="SUPFAM" id="SSF103481">
    <property type="entry name" value="Multidrug resistance efflux transporter EmrE"/>
    <property type="match status" value="2"/>
</dbReference>
<dbReference type="InterPro" id="IPR037185">
    <property type="entry name" value="EmrE-like"/>
</dbReference>
<protein>
    <submittedName>
        <fullName evidence="3">DMT family transporter</fullName>
    </submittedName>
</protein>
<gene>
    <name evidence="3" type="ORF">G6N76_12775</name>
</gene>
<feature type="transmembrane region" description="Helical" evidence="1">
    <location>
        <begin position="127"/>
        <end position="146"/>
    </location>
</feature>
<feature type="domain" description="EamA" evidence="2">
    <location>
        <begin position="48"/>
        <end position="143"/>
    </location>
</feature>
<proteinExistence type="predicted"/>
<feature type="transmembrane region" description="Helical" evidence="1">
    <location>
        <begin position="74"/>
        <end position="95"/>
    </location>
</feature>
<dbReference type="GO" id="GO:0016020">
    <property type="term" value="C:membrane"/>
    <property type="evidence" value="ECO:0007669"/>
    <property type="project" value="InterPro"/>
</dbReference>
<organism evidence="3 4">
    <name type="scientific">Rhizobium daejeonense</name>
    <dbReference type="NCBI Taxonomy" id="240521"/>
    <lineage>
        <taxon>Bacteria</taxon>
        <taxon>Pseudomonadati</taxon>
        <taxon>Pseudomonadota</taxon>
        <taxon>Alphaproteobacteria</taxon>
        <taxon>Hyphomicrobiales</taxon>
        <taxon>Rhizobiaceae</taxon>
        <taxon>Rhizobium/Agrobacterium group</taxon>
        <taxon>Rhizobium</taxon>
    </lineage>
</organism>
<feature type="transmembrane region" description="Helical" evidence="1">
    <location>
        <begin position="101"/>
        <end position="120"/>
    </location>
</feature>
<evidence type="ECO:0000256" key="1">
    <source>
        <dbReference type="SAM" id="Phobius"/>
    </source>
</evidence>
<feature type="domain" description="EamA" evidence="2">
    <location>
        <begin position="153"/>
        <end position="277"/>
    </location>
</feature>
<dbReference type="Pfam" id="PF00892">
    <property type="entry name" value="EamA"/>
    <property type="match status" value="2"/>
</dbReference>
<evidence type="ECO:0000313" key="3">
    <source>
        <dbReference type="EMBL" id="NGO64540.1"/>
    </source>
</evidence>
<dbReference type="RefSeq" id="WP_163904736.1">
    <property type="nucleotide sequence ID" value="NZ_CP048427.1"/>
</dbReference>
<feature type="transmembrane region" description="Helical" evidence="1">
    <location>
        <begin position="209"/>
        <end position="227"/>
    </location>
</feature>
<feature type="transmembrane region" description="Helical" evidence="1">
    <location>
        <begin position="263"/>
        <end position="286"/>
    </location>
</feature>
<keyword evidence="1" id="KW-1133">Transmembrane helix</keyword>
<name>A0A6M1S5S4_9HYPH</name>
<feature type="transmembrane region" description="Helical" evidence="1">
    <location>
        <begin position="179"/>
        <end position="197"/>
    </location>
</feature>
<sequence>MTPPSPAGRSTGLALATAGGLFLSFDIPLVRLSDGGLWPVLGLRSMAIFLIALMALAGMRLVTGRWSAIRLTPASLIGGLFYGFSTMAFVAAVYHTSSANVVFIVAFSPMIAAILSWLFLKEPPSRSTLVTMVIMLAGVSLIVSGGVSSGHLFGDCLATVAAVLIAGALTIGRASRQPMGFVPLLATIIPAGFSLVLGWSDEFTMHAPGWALLDGIVMMPLAFWLLATAPRYLPAAEVGMFYLLETILAPVWIWLIFNEMPGTPTLIGGGIMVLALLGHSLTQIWAGRIANRRKAAAVPIEVRQSEA</sequence>